<dbReference type="AlphaFoldDB" id="A0AAD5S4J0"/>
<comment type="caution">
    <text evidence="1">The sequence shown here is derived from an EMBL/GenBank/DDBJ whole genome shotgun (WGS) entry which is preliminary data.</text>
</comment>
<dbReference type="EMBL" id="JADGJD010001249">
    <property type="protein sequence ID" value="KAJ3045154.1"/>
    <property type="molecule type" value="Genomic_DNA"/>
</dbReference>
<organism evidence="1 2">
    <name type="scientific">Rhizophlyctis rosea</name>
    <dbReference type="NCBI Taxonomy" id="64517"/>
    <lineage>
        <taxon>Eukaryota</taxon>
        <taxon>Fungi</taxon>
        <taxon>Fungi incertae sedis</taxon>
        <taxon>Chytridiomycota</taxon>
        <taxon>Chytridiomycota incertae sedis</taxon>
        <taxon>Chytridiomycetes</taxon>
        <taxon>Rhizophlyctidales</taxon>
        <taxon>Rhizophlyctidaceae</taxon>
        <taxon>Rhizophlyctis</taxon>
    </lineage>
</organism>
<proteinExistence type="predicted"/>
<reference evidence="1" key="1">
    <citation type="submission" date="2020-05" db="EMBL/GenBank/DDBJ databases">
        <title>Phylogenomic resolution of chytrid fungi.</title>
        <authorList>
            <person name="Stajich J.E."/>
            <person name="Amses K."/>
            <person name="Simmons R."/>
            <person name="Seto K."/>
            <person name="Myers J."/>
            <person name="Bonds A."/>
            <person name="Quandt C.A."/>
            <person name="Barry K."/>
            <person name="Liu P."/>
            <person name="Grigoriev I."/>
            <person name="Longcore J.E."/>
            <person name="James T.Y."/>
        </authorList>
    </citation>
    <scope>NUCLEOTIDE SEQUENCE</scope>
    <source>
        <strain evidence="1">JEL0318</strain>
    </source>
</reference>
<gene>
    <name evidence="1" type="ORF">HK097_001277</name>
</gene>
<dbReference type="Proteomes" id="UP001212841">
    <property type="component" value="Unassembled WGS sequence"/>
</dbReference>
<evidence type="ECO:0000313" key="2">
    <source>
        <dbReference type="Proteomes" id="UP001212841"/>
    </source>
</evidence>
<keyword evidence="2" id="KW-1185">Reference proteome</keyword>
<name>A0AAD5S4J0_9FUNG</name>
<evidence type="ECO:0000313" key="1">
    <source>
        <dbReference type="EMBL" id="KAJ3045154.1"/>
    </source>
</evidence>
<accession>A0AAD5S4J0</accession>
<protein>
    <submittedName>
        <fullName evidence="1">Uncharacterized protein</fullName>
    </submittedName>
</protein>
<sequence length="270" mass="30533">MAYTQAFLLMETIYNRMRDSSPAEFETAQGYPDSYGTIVELVLGFITPQDDKEILQGQVHIRAILSASGYDDVVFYGYLHALQLDNPNASHEDVMKFVWNWFEENTDPSTVRKLRVAFAEEEAAAQLGMNDNVLSGIRDLLADDDLYLTVLTYLKLPSTNPDLSYHEVFAMTGAMVERTKPSTWPPIQALLCDWRSSCANDLIEQARTIIQDDALYEEFSEMYLEGDEDEAMDRVLERTEDVDLVEELKRLRVSGASGGTRMRKAGDLVG</sequence>